<feature type="coiled-coil region" evidence="1">
    <location>
        <begin position="38"/>
        <end position="65"/>
    </location>
</feature>
<dbReference type="EMBL" id="LR796734">
    <property type="protein sequence ID" value="CAB4162800.1"/>
    <property type="molecule type" value="Genomic_DNA"/>
</dbReference>
<proteinExistence type="predicted"/>
<protein>
    <submittedName>
        <fullName evidence="2">Uncharacterized protein</fullName>
    </submittedName>
</protein>
<gene>
    <name evidence="2" type="ORF">UFOVP787_121</name>
</gene>
<reference evidence="2" key="1">
    <citation type="submission" date="2020-04" db="EMBL/GenBank/DDBJ databases">
        <authorList>
            <person name="Chiriac C."/>
            <person name="Salcher M."/>
            <person name="Ghai R."/>
            <person name="Kavagutti S V."/>
        </authorList>
    </citation>
    <scope>NUCLEOTIDE SEQUENCE</scope>
</reference>
<organism evidence="2">
    <name type="scientific">uncultured Caudovirales phage</name>
    <dbReference type="NCBI Taxonomy" id="2100421"/>
    <lineage>
        <taxon>Viruses</taxon>
        <taxon>Duplodnaviria</taxon>
        <taxon>Heunggongvirae</taxon>
        <taxon>Uroviricota</taxon>
        <taxon>Caudoviricetes</taxon>
        <taxon>Peduoviridae</taxon>
        <taxon>Maltschvirus</taxon>
        <taxon>Maltschvirus maltsch</taxon>
    </lineage>
</organism>
<keyword evidence="1" id="KW-0175">Coiled coil</keyword>
<sequence>MKQTNEFKRQNDNGAALINVDNSGLAAYKRTRENMRKVGNIDERMNNLEESVDEIKNLLRELLGKK</sequence>
<evidence type="ECO:0000313" key="2">
    <source>
        <dbReference type="EMBL" id="CAB4162800.1"/>
    </source>
</evidence>
<accession>A0A6J5NSQ5</accession>
<name>A0A6J5NSQ5_9CAUD</name>
<evidence type="ECO:0000256" key="1">
    <source>
        <dbReference type="SAM" id="Coils"/>
    </source>
</evidence>